<reference evidence="1" key="1">
    <citation type="journal article" date="2020" name="Stud. Mycol.">
        <title>101 Dothideomycetes genomes: a test case for predicting lifestyles and emergence of pathogens.</title>
        <authorList>
            <person name="Haridas S."/>
            <person name="Albert R."/>
            <person name="Binder M."/>
            <person name="Bloem J."/>
            <person name="Labutti K."/>
            <person name="Salamov A."/>
            <person name="Andreopoulos B."/>
            <person name="Baker S."/>
            <person name="Barry K."/>
            <person name="Bills G."/>
            <person name="Bluhm B."/>
            <person name="Cannon C."/>
            <person name="Castanera R."/>
            <person name="Culley D."/>
            <person name="Daum C."/>
            <person name="Ezra D."/>
            <person name="Gonzalez J."/>
            <person name="Henrissat B."/>
            <person name="Kuo A."/>
            <person name="Liang C."/>
            <person name="Lipzen A."/>
            <person name="Lutzoni F."/>
            <person name="Magnuson J."/>
            <person name="Mondo S."/>
            <person name="Nolan M."/>
            <person name="Ohm R."/>
            <person name="Pangilinan J."/>
            <person name="Park H.-J."/>
            <person name="Ramirez L."/>
            <person name="Alfaro M."/>
            <person name="Sun H."/>
            <person name="Tritt A."/>
            <person name="Yoshinaga Y."/>
            <person name="Zwiers L.-H."/>
            <person name="Turgeon B."/>
            <person name="Goodwin S."/>
            <person name="Spatafora J."/>
            <person name="Crous P."/>
            <person name="Grigoriev I."/>
        </authorList>
    </citation>
    <scope>NUCLEOTIDE SEQUENCE</scope>
    <source>
        <strain evidence="1">CBS 525.71</strain>
    </source>
</reference>
<name>A0ACB6RVI7_9PLEO</name>
<dbReference type="EMBL" id="MU006724">
    <property type="protein sequence ID" value="KAF2625753.1"/>
    <property type="molecule type" value="Genomic_DNA"/>
</dbReference>
<evidence type="ECO:0000313" key="1">
    <source>
        <dbReference type="EMBL" id="KAF2625753.1"/>
    </source>
</evidence>
<proteinExistence type="predicted"/>
<evidence type="ECO:0000313" key="2">
    <source>
        <dbReference type="Proteomes" id="UP000799754"/>
    </source>
</evidence>
<organism evidence="1 2">
    <name type="scientific">Macroventuria anomochaeta</name>
    <dbReference type="NCBI Taxonomy" id="301207"/>
    <lineage>
        <taxon>Eukaryota</taxon>
        <taxon>Fungi</taxon>
        <taxon>Dikarya</taxon>
        <taxon>Ascomycota</taxon>
        <taxon>Pezizomycotina</taxon>
        <taxon>Dothideomycetes</taxon>
        <taxon>Pleosporomycetidae</taxon>
        <taxon>Pleosporales</taxon>
        <taxon>Pleosporineae</taxon>
        <taxon>Didymellaceae</taxon>
        <taxon>Macroventuria</taxon>
    </lineage>
</organism>
<accession>A0ACB6RVI7</accession>
<protein>
    <submittedName>
        <fullName evidence="1">Uncharacterized protein</fullName>
    </submittedName>
</protein>
<sequence>MEGLSGIASVIAVIDISAKIAALCYQYSIAAMSRFGVRALKWPFTSKQVEKIVFDMEGYEHAFTLALQVDQMQVPYLATQDAHTLHRKLDLTALPVAKGASYNCHTEEHNSRCLPNTRTALLHDITSWANDKDGKPIFWLSGMAGTGKSTIARTIAQSFASQGRLGASFFFKKGEGECSNASRFFTTIATDLVTYVQRMLPGIRKVLDEDSGISDRALKDQFEKLVLQPLLEIGQACSQASARVVVIDASDECEREQDIRTTLQLLARTKDIRPVPLRIVVTSRPELHIRLGFKEMSTIEHDIQLFLEHGLGAVRKERMLAADWPATHQILALVELAVPLFIYAATMCRYIGTKGSNPEGYLGKWLYAFREVVGSIVVLESPLSTISLACLLQIPQEEIKCLLDSLHSVHSVPDNERSTHMKLASRCLELMSGLSGLRQDMCSLSGPGVLRSEIDEGTVASSLSPDLQYACRYWINHLKQTMSLMRESSRCVHLLDSLQSLASPSASFVSTFLHDTKRFVLRFQSVLADAPLQIYCSALVFAPEASLVRRTFVDQVPQRVEMLSIREADWDAFTAVAFSPDGQLVASASDDETVRVWETSAGTCRSTLEGHSDEVRAVAFSPDGHLVASASHDEKVRMWETATGTCRSTLEGYSEYISYLTFSSDGKILHSNIDDIPLSSLSIVLSPSWK</sequence>
<keyword evidence="2" id="KW-1185">Reference proteome</keyword>
<dbReference type="Proteomes" id="UP000799754">
    <property type="component" value="Unassembled WGS sequence"/>
</dbReference>
<comment type="caution">
    <text evidence="1">The sequence shown here is derived from an EMBL/GenBank/DDBJ whole genome shotgun (WGS) entry which is preliminary data.</text>
</comment>
<gene>
    <name evidence="1" type="ORF">BU25DRAFT_473202</name>
</gene>